<gene>
    <name evidence="2" type="ORF">BHF71_07080</name>
</gene>
<dbReference type="AlphaFoldDB" id="A0A1D2YW94"/>
<organism evidence="2 3">
    <name type="scientific">Vulcanibacillus modesticaldus</name>
    <dbReference type="NCBI Taxonomy" id="337097"/>
    <lineage>
        <taxon>Bacteria</taxon>
        <taxon>Bacillati</taxon>
        <taxon>Bacillota</taxon>
        <taxon>Bacilli</taxon>
        <taxon>Bacillales</taxon>
        <taxon>Bacillaceae</taxon>
        <taxon>Vulcanibacillus</taxon>
    </lineage>
</organism>
<dbReference type="InterPro" id="IPR012544">
    <property type="entry name" value="PHb"/>
</dbReference>
<keyword evidence="3" id="KW-1185">Reference proteome</keyword>
<comment type="caution">
    <text evidence="2">The sequence shown here is derived from an EMBL/GenBank/DDBJ whole genome shotgun (WGS) entry which is preliminary data.</text>
</comment>
<evidence type="ECO:0000313" key="3">
    <source>
        <dbReference type="Proteomes" id="UP000243739"/>
    </source>
</evidence>
<feature type="domain" description="Bacterial Pleckstrin homology" evidence="1">
    <location>
        <begin position="3"/>
        <end position="123"/>
    </location>
</feature>
<name>A0A1D2YW94_9BACI</name>
<dbReference type="PANTHER" id="PTHR35796">
    <property type="entry name" value="HYPOTHETICAL CYTOSOLIC PROTEIN"/>
    <property type="match status" value="1"/>
</dbReference>
<dbReference type="EMBL" id="MIJF01000011">
    <property type="protein sequence ID" value="OEF99953.1"/>
    <property type="molecule type" value="Genomic_DNA"/>
</dbReference>
<dbReference type="Gene3D" id="2.30.29.50">
    <property type="entry name" value="Bacterial Pleckstrin homology domain"/>
    <property type="match status" value="1"/>
</dbReference>
<evidence type="ECO:0000313" key="2">
    <source>
        <dbReference type="EMBL" id="OEF99953.1"/>
    </source>
</evidence>
<dbReference type="Pfam" id="PF08000">
    <property type="entry name" value="bPH_1"/>
    <property type="match status" value="1"/>
</dbReference>
<dbReference type="RefSeq" id="WP_069656173.1">
    <property type="nucleotide sequence ID" value="NZ_MIJF01000011.1"/>
</dbReference>
<sequence length="124" mass="14302">MGILSGLLGNASEIDVQKLEREFELILSDDEQIEKAYRIIRDLFVFTNKRLILVDKQGLTGKKVEYHSIPYRSISHFSVETAGHFDLDAELKIWLSKADEPIIKEFKKDKNIYDVQKALASYVL</sequence>
<dbReference type="SUPFAM" id="SSF50729">
    <property type="entry name" value="PH domain-like"/>
    <property type="match status" value="1"/>
</dbReference>
<accession>A0A1D2YW94</accession>
<dbReference type="CDD" id="cd13225">
    <property type="entry name" value="PH-like_bacteria"/>
    <property type="match status" value="1"/>
</dbReference>
<reference evidence="2 3" key="1">
    <citation type="submission" date="2016-09" db="EMBL/GenBank/DDBJ databases">
        <title>Draft genome sequence for the type strain of Vulcanibacillus modesticaldus BR, a strictly anaerobic, moderately thermophilic, and nitrate-reducing bacterium from deep sea-hydrothermal vents of the Mid-Atlantic Ridge.</title>
        <authorList>
            <person name="Abin C.A."/>
            <person name="Hollibaugh J.T."/>
        </authorList>
    </citation>
    <scope>NUCLEOTIDE SEQUENCE [LARGE SCALE GENOMIC DNA]</scope>
    <source>
        <strain evidence="2 3">BR</strain>
    </source>
</reference>
<dbReference type="OrthoDB" id="9803613at2"/>
<proteinExistence type="predicted"/>
<dbReference type="InterPro" id="IPR037063">
    <property type="entry name" value="PHb_sf"/>
</dbReference>
<evidence type="ECO:0000259" key="1">
    <source>
        <dbReference type="Pfam" id="PF08000"/>
    </source>
</evidence>
<dbReference type="Proteomes" id="UP000243739">
    <property type="component" value="Unassembled WGS sequence"/>
</dbReference>
<dbReference type="PANTHER" id="PTHR35796:SF3">
    <property type="entry name" value="BHLH DOMAIN-CONTAINING PROTEIN"/>
    <property type="match status" value="1"/>
</dbReference>
<protein>
    <submittedName>
        <fullName evidence="2">Cytoplasmic protein</fullName>
    </submittedName>
</protein>
<dbReference type="STRING" id="337097.BHF71_07080"/>